<dbReference type="EMBL" id="SNYN01000001">
    <property type="protein sequence ID" value="TDQ55381.1"/>
    <property type="molecule type" value="Genomic_DNA"/>
</dbReference>
<evidence type="ECO:0000259" key="2">
    <source>
        <dbReference type="Pfam" id="PF03364"/>
    </source>
</evidence>
<feature type="region of interest" description="Disordered" evidence="1">
    <location>
        <begin position="268"/>
        <end position="348"/>
    </location>
</feature>
<dbReference type="AlphaFoldDB" id="A0A4R6V4W5"/>
<feature type="domain" description="Coenzyme Q-binding protein COQ10 START" evidence="2">
    <location>
        <begin position="125"/>
        <end position="245"/>
    </location>
</feature>
<evidence type="ECO:0000313" key="3">
    <source>
        <dbReference type="EMBL" id="TDQ55381.1"/>
    </source>
</evidence>
<gene>
    <name evidence="3" type="ORF">EV190_101707</name>
</gene>
<reference evidence="3 4" key="1">
    <citation type="submission" date="2019-03" db="EMBL/GenBank/DDBJ databases">
        <title>Genomic Encyclopedia of Type Strains, Phase IV (KMG-IV): sequencing the most valuable type-strain genomes for metagenomic binning, comparative biology and taxonomic classification.</title>
        <authorList>
            <person name="Goeker M."/>
        </authorList>
    </citation>
    <scope>NUCLEOTIDE SEQUENCE [LARGE SCALE GENOMIC DNA]</scope>
    <source>
        <strain evidence="3 4">DSM 46770</strain>
    </source>
</reference>
<dbReference type="InterPro" id="IPR005031">
    <property type="entry name" value="COQ10_START"/>
</dbReference>
<dbReference type="InterPro" id="IPR047137">
    <property type="entry name" value="ORF3"/>
</dbReference>
<dbReference type="PANTHER" id="PTHR33824:SF7">
    <property type="entry name" value="POLYKETIDE CYCLASE_DEHYDRASE AND LIPID TRANSPORT SUPERFAMILY PROTEIN"/>
    <property type="match status" value="1"/>
</dbReference>
<dbReference type="PANTHER" id="PTHR33824">
    <property type="entry name" value="POLYKETIDE CYCLASE/DEHYDRASE AND LIPID TRANSPORT SUPERFAMILY PROTEIN"/>
    <property type="match status" value="1"/>
</dbReference>
<feature type="region of interest" description="Disordered" evidence="1">
    <location>
        <begin position="1"/>
        <end position="24"/>
    </location>
</feature>
<dbReference type="SUPFAM" id="SSF55961">
    <property type="entry name" value="Bet v1-like"/>
    <property type="match status" value="1"/>
</dbReference>
<dbReference type="Gene3D" id="3.30.530.20">
    <property type="match status" value="1"/>
</dbReference>
<evidence type="ECO:0000256" key="1">
    <source>
        <dbReference type="SAM" id="MobiDB-lite"/>
    </source>
</evidence>
<evidence type="ECO:0000313" key="4">
    <source>
        <dbReference type="Proteomes" id="UP000295281"/>
    </source>
</evidence>
<comment type="caution">
    <text evidence="3">The sequence shown here is derived from an EMBL/GenBank/DDBJ whole genome shotgun (WGS) entry which is preliminary data.</text>
</comment>
<dbReference type="CDD" id="cd07817">
    <property type="entry name" value="SRPBCC_8"/>
    <property type="match status" value="1"/>
</dbReference>
<dbReference type="OrthoDB" id="3695445at2"/>
<protein>
    <submittedName>
        <fullName evidence="3">Putative membrane protein</fullName>
    </submittedName>
</protein>
<accession>A0A4R6V4W5</accession>
<sequence length="348" mass="38525">MADEGTGPLGRLREAAGRNPGTERLLKEAERYVSAKAGHAVRSTTRRLGEGAERMAEGEGVGSLLKGGRKLAEGKGVAGAVAEAGKEKVKDTVKDKASDLISRLTGGGGGGGSVKATNIVENIDVGVPVRVAYDQWTRFPDFSKFTKGVQSVERNDDVSSNWKMKVFLSARSWEGKVSDQIPDERIAWTSEGGKGTTKGVVTFHALGENLTRILVVVEYYPKGLFERTGNIWRAQGRRLRLDLKHFRRHVMMRSPSEEVEGWRGEIRDGEVVREHEDALAEEERGGGEDEYEEEPGEGEYEDEYEGEPGEGEYEEEEEEPEGGEEPEEDDEEAEDEEEPQESPRRGRR</sequence>
<name>A0A4R6V4W5_9ACTN</name>
<dbReference type="Pfam" id="PF03364">
    <property type="entry name" value="Polyketide_cyc"/>
    <property type="match status" value="1"/>
</dbReference>
<feature type="region of interest" description="Disordered" evidence="1">
    <location>
        <begin position="43"/>
        <end position="63"/>
    </location>
</feature>
<feature type="compositionally biased region" description="Basic and acidic residues" evidence="1">
    <location>
        <begin position="47"/>
        <end position="57"/>
    </location>
</feature>
<feature type="compositionally biased region" description="Acidic residues" evidence="1">
    <location>
        <begin position="288"/>
        <end position="340"/>
    </location>
</feature>
<dbReference type="Proteomes" id="UP000295281">
    <property type="component" value="Unassembled WGS sequence"/>
</dbReference>
<dbReference type="RefSeq" id="WP_133739908.1">
    <property type="nucleotide sequence ID" value="NZ_SNYN01000001.1"/>
</dbReference>
<dbReference type="InterPro" id="IPR023393">
    <property type="entry name" value="START-like_dom_sf"/>
</dbReference>
<proteinExistence type="predicted"/>
<organism evidence="3 4">
    <name type="scientific">Actinorugispora endophytica</name>
    <dbReference type="NCBI Taxonomy" id="1605990"/>
    <lineage>
        <taxon>Bacteria</taxon>
        <taxon>Bacillati</taxon>
        <taxon>Actinomycetota</taxon>
        <taxon>Actinomycetes</taxon>
        <taxon>Streptosporangiales</taxon>
        <taxon>Nocardiopsidaceae</taxon>
        <taxon>Actinorugispora</taxon>
    </lineage>
</organism>
<feature type="compositionally biased region" description="Basic and acidic residues" evidence="1">
    <location>
        <begin position="268"/>
        <end position="287"/>
    </location>
</feature>
<keyword evidence="4" id="KW-1185">Reference proteome</keyword>